<feature type="transmembrane region" description="Helical" evidence="1">
    <location>
        <begin position="421"/>
        <end position="441"/>
    </location>
</feature>
<dbReference type="AlphaFoldDB" id="A0A0W0Y5S7"/>
<dbReference type="OrthoDB" id="5652260at2"/>
<keyword evidence="1" id="KW-0812">Transmembrane</keyword>
<keyword evidence="3" id="KW-1185">Reference proteome</keyword>
<name>A0A0W0Y5S7_9GAMM</name>
<reference evidence="2 3" key="1">
    <citation type="submission" date="2015-11" db="EMBL/GenBank/DDBJ databases">
        <title>Genomic analysis of 38 Legionella species identifies large and diverse effector repertoires.</title>
        <authorList>
            <person name="Burstein D."/>
            <person name="Amaro F."/>
            <person name="Zusman T."/>
            <person name="Lifshitz Z."/>
            <person name="Cohen O."/>
            <person name="Gilbert J.A."/>
            <person name="Pupko T."/>
            <person name="Shuman H.A."/>
            <person name="Segal G."/>
        </authorList>
    </citation>
    <scope>NUCLEOTIDE SEQUENCE [LARGE SCALE GENOMIC DNA]</scope>
    <source>
        <strain evidence="2 3">CDC#1442-AUS-E</strain>
    </source>
</reference>
<protein>
    <submittedName>
        <fullName evidence="2">Coiled-coil protein</fullName>
    </submittedName>
</protein>
<dbReference type="PATRIC" id="fig|45073.5.peg.880"/>
<dbReference type="STRING" id="45073.Lqui_0832"/>
<organism evidence="2 3">
    <name type="scientific">Legionella quinlivanii</name>
    <dbReference type="NCBI Taxonomy" id="45073"/>
    <lineage>
        <taxon>Bacteria</taxon>
        <taxon>Pseudomonadati</taxon>
        <taxon>Pseudomonadota</taxon>
        <taxon>Gammaproteobacteria</taxon>
        <taxon>Legionellales</taxon>
        <taxon>Legionellaceae</taxon>
        <taxon>Legionella</taxon>
    </lineage>
</organism>
<sequence length="586" mass="68057">MVDSAYTNFLNQKNRFFEKQLQTTAAVEEYMRLHLKNEGTELEDEDSEEDILNFRSIAPNKTLIEQEFYDILGSIDKKLLKQENDELLKWAYHCGLMLQEVYGACAYDQYYRDRDNNLKNKAELYALLCQQIKNRIDKKNVETRKAHESFLAHVLKKMKEGLLDLAETPLHLSLLRNKIAYLNVCRLYWAFCRMTLSSGLRLARDTHVLEKLDKLVGHHIDAEKIIHTFELPNSIFRALSVGFFASRFMLDSLALIKHTFFPSEEEKSRTRTERFMDELYKRHCNFLNDIVWATVNGITNYNSFFHISAPAAGWITAGFLVFDVAMIMWRRFLAHREYDIKRKQYVQELADIEVRLLKKSDVDDKESRQLKARHEAVRAQLRELDLKWEAANAKFLFNAAAATLLVMGFSAALLFTPPGIILASYALCAVAVGMYLSADAFGEYREKTLRLQEAVELARQHREDPFDTLHESDYWADQLILDERVRKLVQEHQNARHDFIYTMIKNTVMPALIISTLAICWQAALVIIAAYAVYELVNAYQRHQQKQAALPAPEASEEEKLLKDLEEAPLEELHLETAELNRSCCF</sequence>
<feature type="transmembrane region" description="Helical" evidence="1">
    <location>
        <begin position="511"/>
        <end position="534"/>
    </location>
</feature>
<gene>
    <name evidence="2" type="ORF">Lqui_0832</name>
</gene>
<evidence type="ECO:0000256" key="1">
    <source>
        <dbReference type="SAM" id="Phobius"/>
    </source>
</evidence>
<keyword evidence="1" id="KW-0472">Membrane</keyword>
<keyword evidence="1" id="KW-1133">Transmembrane helix</keyword>
<proteinExistence type="predicted"/>
<feature type="transmembrane region" description="Helical" evidence="1">
    <location>
        <begin position="311"/>
        <end position="333"/>
    </location>
</feature>
<dbReference type="EMBL" id="LNYS01000006">
    <property type="protein sequence ID" value="KTD51988.1"/>
    <property type="molecule type" value="Genomic_DNA"/>
</dbReference>
<comment type="caution">
    <text evidence="2">The sequence shown here is derived from an EMBL/GenBank/DDBJ whole genome shotgun (WGS) entry which is preliminary data.</text>
</comment>
<accession>A0A0W0Y5S7</accession>
<feature type="transmembrane region" description="Helical" evidence="1">
    <location>
        <begin position="395"/>
        <end position="415"/>
    </location>
</feature>
<dbReference type="RefSeq" id="WP_058506928.1">
    <property type="nucleotide sequence ID" value="NZ_CAAAIK010000007.1"/>
</dbReference>
<evidence type="ECO:0000313" key="3">
    <source>
        <dbReference type="Proteomes" id="UP000054618"/>
    </source>
</evidence>
<dbReference type="Proteomes" id="UP000054618">
    <property type="component" value="Unassembled WGS sequence"/>
</dbReference>
<evidence type="ECO:0000313" key="2">
    <source>
        <dbReference type="EMBL" id="KTD51988.1"/>
    </source>
</evidence>